<proteinExistence type="predicted"/>
<keyword evidence="1" id="KW-0812">Transmembrane</keyword>
<gene>
    <name evidence="2" type="ORF">CDG68_18115</name>
</gene>
<evidence type="ECO:0000256" key="1">
    <source>
        <dbReference type="SAM" id="Phobius"/>
    </source>
</evidence>
<keyword evidence="1" id="KW-1133">Transmembrane helix</keyword>
<feature type="transmembrane region" description="Helical" evidence="1">
    <location>
        <begin position="111"/>
        <end position="141"/>
    </location>
</feature>
<accession>A0A3G2T598</accession>
<sequence>MENEDIFHKVFELEEAIISYFKDLNKQGVWLFLAILGAFSAPNDYLKWLAFIIIIIMVAREVVNTKAWYLAENNNFKKMLNLYENKINQSDLDLAYKNILKERLIQLDQKYFTFGLTSLNIGINFFLAMIFLAASITYMILK</sequence>
<protein>
    <submittedName>
        <fullName evidence="2">Uncharacterized protein</fullName>
    </submittedName>
</protein>
<dbReference type="RefSeq" id="WP_087552307.1">
    <property type="nucleotide sequence ID" value="NZ_CP033133.1"/>
</dbReference>
<dbReference type="Proteomes" id="UP000279962">
    <property type="component" value="Chromosome"/>
</dbReference>
<organism evidence="2 3">
    <name type="scientific">Acinetobacter wuhouensis</name>
    <dbReference type="NCBI Taxonomy" id="1879050"/>
    <lineage>
        <taxon>Bacteria</taxon>
        <taxon>Pseudomonadati</taxon>
        <taxon>Pseudomonadota</taxon>
        <taxon>Gammaproteobacteria</taxon>
        <taxon>Moraxellales</taxon>
        <taxon>Moraxellaceae</taxon>
        <taxon>Acinetobacter</taxon>
    </lineage>
</organism>
<feature type="transmembrane region" description="Helical" evidence="1">
    <location>
        <begin position="45"/>
        <end position="63"/>
    </location>
</feature>
<evidence type="ECO:0000313" key="3">
    <source>
        <dbReference type="Proteomes" id="UP000279962"/>
    </source>
</evidence>
<evidence type="ECO:0000313" key="2">
    <source>
        <dbReference type="EMBL" id="AYO55449.1"/>
    </source>
</evidence>
<dbReference type="EMBL" id="CP033133">
    <property type="protein sequence ID" value="AYO55449.1"/>
    <property type="molecule type" value="Genomic_DNA"/>
</dbReference>
<keyword evidence="1" id="KW-0472">Membrane</keyword>
<dbReference type="AlphaFoldDB" id="A0A3G2T598"/>
<reference evidence="2 3" key="1">
    <citation type="submission" date="2018-10" db="EMBL/GenBank/DDBJ databases">
        <title>The complete genome of Acinetobacter wuhouensis strain WCHAW010062.</title>
        <authorList>
            <person name="Hu Y."/>
            <person name="Long H."/>
            <person name="Feng Y."/>
            <person name="Zong Z."/>
        </authorList>
    </citation>
    <scope>NUCLEOTIDE SEQUENCE [LARGE SCALE GENOMIC DNA]</scope>
    <source>
        <strain evidence="2 3">WCHAW010062</strain>
    </source>
</reference>
<name>A0A3G2T598_9GAMM</name>